<dbReference type="AlphaFoldDB" id="A0AAV5A6V3"/>
<dbReference type="EMBL" id="BPWL01000003">
    <property type="protein sequence ID" value="GJJ08469.1"/>
    <property type="molecule type" value="Genomic_DNA"/>
</dbReference>
<proteinExistence type="predicted"/>
<feature type="region of interest" description="Disordered" evidence="1">
    <location>
        <begin position="183"/>
        <end position="203"/>
    </location>
</feature>
<accession>A0AAV5A6V3</accession>
<protein>
    <submittedName>
        <fullName evidence="2">Uncharacterized protein</fullName>
    </submittedName>
</protein>
<gene>
    <name evidence="2" type="ORF">Clacol_002687</name>
</gene>
<keyword evidence="3" id="KW-1185">Reference proteome</keyword>
<sequence length="579" mass="63732">MGVATRTRKRAREAAFHLLPALQDPRDRKKFKAELSPELSQTFPITRSPTHTVSLQTNIINNKSPHGLTLNQNSVLSPSPHVSRNPIEVIDLTVDRNTNQSITHLSSNTRVTRSASRRAQLQAKLAQDSSTQQSGFSGNAQSTGASKVQSNPQYDTDISVSTPSSLPYLSSIISSPNKSTENVLGNSVCDSQPPNPNTATYNDDMDVDLNQCTQQRILPISNNDATKKEAIQQQKPALSGTLEYMSPRNSGAEVFPSCNSSPSEVINTSGSEDHTVLKTFRRFKTPPSSYLAPNPVRRAPRISSAKRDTARYLLEATEKAALLAYRETRREFPRWMSNPSRTFFRGSTYIPRGLPIRYPEDNSVPMSLGTTVDLGSGASHFTSTDAFTLQSSPSSFQTSHVQLDPDLDPSPLLDRTSLRMPLLNDSLGAVSSLSLLPLPSDLVSLSAPPTAMYLRTKRGLWYNYAVSVQHANQISSASSCGFTQNDNVDLMPFENDISIPPLTVNEECMYDSNKDSLDWMVPPYYSVSRENMQSTSSYGDSSLGVMNSYFKSADLLPLLEPPCMTTSNFLTEWNMDCTA</sequence>
<reference evidence="2" key="1">
    <citation type="submission" date="2021-10" db="EMBL/GenBank/DDBJ databases">
        <title>De novo Genome Assembly of Clathrus columnatus (Basidiomycota, Fungi) Using Illumina and Nanopore Sequence Data.</title>
        <authorList>
            <person name="Ogiso-Tanaka E."/>
            <person name="Itagaki H."/>
            <person name="Hosoya T."/>
            <person name="Hosaka K."/>
        </authorList>
    </citation>
    <scope>NUCLEOTIDE SEQUENCE</scope>
    <source>
        <strain evidence="2">MO-923</strain>
    </source>
</reference>
<comment type="caution">
    <text evidence="2">The sequence shown here is derived from an EMBL/GenBank/DDBJ whole genome shotgun (WGS) entry which is preliminary data.</text>
</comment>
<feature type="compositionally biased region" description="Polar residues" evidence="1">
    <location>
        <begin position="127"/>
        <end position="158"/>
    </location>
</feature>
<organism evidence="2 3">
    <name type="scientific">Clathrus columnatus</name>
    <dbReference type="NCBI Taxonomy" id="1419009"/>
    <lineage>
        <taxon>Eukaryota</taxon>
        <taxon>Fungi</taxon>
        <taxon>Dikarya</taxon>
        <taxon>Basidiomycota</taxon>
        <taxon>Agaricomycotina</taxon>
        <taxon>Agaricomycetes</taxon>
        <taxon>Phallomycetidae</taxon>
        <taxon>Phallales</taxon>
        <taxon>Clathraceae</taxon>
        <taxon>Clathrus</taxon>
    </lineage>
</organism>
<feature type="compositionally biased region" description="Polar residues" evidence="1">
    <location>
        <begin position="183"/>
        <end position="201"/>
    </location>
</feature>
<name>A0AAV5A6V3_9AGAM</name>
<feature type="region of interest" description="Disordered" evidence="1">
    <location>
        <begin position="101"/>
        <end position="161"/>
    </location>
</feature>
<feature type="compositionally biased region" description="Polar residues" evidence="1">
    <location>
        <begin position="101"/>
        <end position="119"/>
    </location>
</feature>
<dbReference type="Proteomes" id="UP001050691">
    <property type="component" value="Unassembled WGS sequence"/>
</dbReference>
<evidence type="ECO:0000256" key="1">
    <source>
        <dbReference type="SAM" id="MobiDB-lite"/>
    </source>
</evidence>
<evidence type="ECO:0000313" key="2">
    <source>
        <dbReference type="EMBL" id="GJJ08469.1"/>
    </source>
</evidence>
<evidence type="ECO:0000313" key="3">
    <source>
        <dbReference type="Proteomes" id="UP001050691"/>
    </source>
</evidence>